<keyword evidence="2" id="KW-1185">Reference proteome</keyword>
<reference evidence="3" key="1">
    <citation type="submission" date="2025-08" db="UniProtKB">
        <authorList>
            <consortium name="RefSeq"/>
        </authorList>
    </citation>
    <scope>IDENTIFICATION</scope>
    <source>
        <tissue evidence="3">Testes</tissue>
    </source>
</reference>
<feature type="region of interest" description="Disordered" evidence="1">
    <location>
        <begin position="196"/>
        <end position="268"/>
    </location>
</feature>
<dbReference type="Proteomes" id="UP000694865">
    <property type="component" value="Unplaced"/>
</dbReference>
<protein>
    <submittedName>
        <fullName evidence="3">Dentin sialophosphoprotein-like</fullName>
    </submittedName>
</protein>
<evidence type="ECO:0000313" key="3">
    <source>
        <dbReference type="RefSeq" id="XP_006822799.1"/>
    </source>
</evidence>
<dbReference type="GeneID" id="102801501"/>
<organism evidence="2 3">
    <name type="scientific">Saccoglossus kowalevskii</name>
    <name type="common">Acorn worm</name>
    <dbReference type="NCBI Taxonomy" id="10224"/>
    <lineage>
        <taxon>Eukaryota</taxon>
        <taxon>Metazoa</taxon>
        <taxon>Hemichordata</taxon>
        <taxon>Enteropneusta</taxon>
        <taxon>Harrimaniidae</taxon>
        <taxon>Saccoglossus</taxon>
    </lineage>
</organism>
<feature type="compositionally biased region" description="Low complexity" evidence="1">
    <location>
        <begin position="133"/>
        <end position="146"/>
    </location>
</feature>
<feature type="compositionally biased region" description="Basic residues" evidence="1">
    <location>
        <begin position="26"/>
        <end position="40"/>
    </location>
</feature>
<proteinExistence type="predicted"/>
<feature type="compositionally biased region" description="Basic and acidic residues" evidence="1">
    <location>
        <begin position="213"/>
        <end position="227"/>
    </location>
</feature>
<dbReference type="RefSeq" id="XP_006822799.1">
    <property type="nucleotide sequence ID" value="XM_006822736.1"/>
</dbReference>
<accession>A0ABM0MS08</accession>
<feature type="region of interest" description="Disordered" evidence="1">
    <location>
        <begin position="1"/>
        <end position="170"/>
    </location>
</feature>
<evidence type="ECO:0000256" key="1">
    <source>
        <dbReference type="SAM" id="MobiDB-lite"/>
    </source>
</evidence>
<feature type="compositionally biased region" description="Basic and acidic residues" evidence="1">
    <location>
        <begin position="65"/>
        <end position="76"/>
    </location>
</feature>
<gene>
    <name evidence="3" type="primary">LOC102801501</name>
</gene>
<feature type="compositionally biased region" description="Basic and acidic residues" evidence="1">
    <location>
        <begin position="89"/>
        <end position="132"/>
    </location>
</feature>
<feature type="compositionally biased region" description="Polar residues" evidence="1">
    <location>
        <begin position="198"/>
        <end position="212"/>
    </location>
</feature>
<feature type="compositionally biased region" description="Polar residues" evidence="1">
    <location>
        <begin position="230"/>
        <end position="249"/>
    </location>
</feature>
<sequence>MGGCMAKPKKAKNGSSENEPYERKPSSTKKRGSSKASKKRNSLDEKEDSDRIVDQTSGEDDDVTETSKEEDEKPGLESDSEEQNGEVCSENKSKNSSDEKQQIDNNSEHLDNLVDFDKILETIRADREEKSDSNISENENNDEISNPIVSESLASDKHDSASETGSTHISDVKTHMDLLVEEMGLSENDLLEEIKIDWTSTKNTSDAQTESSVVHEDNKIKSVDSELHASATQQSESTDNKPNNRNGGSHTVEREKMLEPTDTAKQIKDASEILKEEKELLRKRCNKLKDEINNLFKVEQSTDKDISEDEI</sequence>
<name>A0ABM0MS08_SACKO</name>
<feature type="compositionally biased region" description="Basic and acidic residues" evidence="1">
    <location>
        <begin position="41"/>
        <end position="53"/>
    </location>
</feature>
<evidence type="ECO:0000313" key="2">
    <source>
        <dbReference type="Proteomes" id="UP000694865"/>
    </source>
</evidence>